<dbReference type="InterPro" id="IPR006311">
    <property type="entry name" value="TAT_signal"/>
</dbReference>
<sequence>MASTRREFLFHGVQIAAVTAVAPWALSRRAFASTDDGGARVLVVIELAGGNDGLNTVIPWRDERYHRARPTLAAAAAGAHDIGADLALHPSLPRCAGLLAAGELAIVQGVGYPQPDRSHFRSSDIWQTALAPDVHEDVGDVDRRTATGWLGRACSQLARRGEAAPLGVHVGDGPPPLSLTDAGAPGAAIGGDLTDRRRELPPAAAAARDALSAQHDGDRGELAFLRATARDGLELERRLEGAARVQPSADWPGTDLARKLRTIAVLVASGFPARVYTLRLGGFDTHADQAPVQASLLGELDGALGAFRDELAAREALGRVTTLVYSEFGRRVAENGTRGTDHGAAAPVFLLGGAVRGGLHGERPDLAHLEDGDVRHSTDFRSVYATLERDWLGVHPTSKRAPLDLLRG</sequence>
<dbReference type="KEGG" id="pbap:Pla133_08670"/>
<dbReference type="Pfam" id="PF07394">
    <property type="entry name" value="DUF1501"/>
    <property type="match status" value="1"/>
</dbReference>
<dbReference type="Proteomes" id="UP000316921">
    <property type="component" value="Chromosome"/>
</dbReference>
<name>A0A518BFP3_9BACT</name>
<proteinExistence type="predicted"/>
<evidence type="ECO:0000313" key="1">
    <source>
        <dbReference type="EMBL" id="QDU65801.1"/>
    </source>
</evidence>
<dbReference type="PANTHER" id="PTHR43737:SF1">
    <property type="entry name" value="DUF1501 DOMAIN-CONTAINING PROTEIN"/>
    <property type="match status" value="1"/>
</dbReference>
<dbReference type="InterPro" id="IPR010869">
    <property type="entry name" value="DUF1501"/>
</dbReference>
<protein>
    <recommendedName>
        <fullName evidence="3">DUF1501 domain-containing protein</fullName>
    </recommendedName>
</protein>
<evidence type="ECO:0008006" key="3">
    <source>
        <dbReference type="Google" id="ProtNLM"/>
    </source>
</evidence>
<evidence type="ECO:0000313" key="2">
    <source>
        <dbReference type="Proteomes" id="UP000316921"/>
    </source>
</evidence>
<dbReference type="AlphaFoldDB" id="A0A518BFP3"/>
<organism evidence="1 2">
    <name type="scientific">Engelhardtia mirabilis</name>
    <dbReference type="NCBI Taxonomy" id="2528011"/>
    <lineage>
        <taxon>Bacteria</taxon>
        <taxon>Pseudomonadati</taxon>
        <taxon>Planctomycetota</taxon>
        <taxon>Planctomycetia</taxon>
        <taxon>Planctomycetia incertae sedis</taxon>
        <taxon>Engelhardtia</taxon>
    </lineage>
</organism>
<dbReference type="RefSeq" id="WP_145062763.1">
    <property type="nucleotide sequence ID" value="NZ_CP036287.1"/>
</dbReference>
<dbReference type="PROSITE" id="PS51318">
    <property type="entry name" value="TAT"/>
    <property type="match status" value="1"/>
</dbReference>
<accession>A0A518BFP3</accession>
<gene>
    <name evidence="1" type="ORF">Pla133_08670</name>
</gene>
<keyword evidence="2" id="KW-1185">Reference proteome</keyword>
<dbReference type="EMBL" id="CP036287">
    <property type="protein sequence ID" value="QDU65801.1"/>
    <property type="molecule type" value="Genomic_DNA"/>
</dbReference>
<reference evidence="1 2" key="1">
    <citation type="submission" date="2019-02" db="EMBL/GenBank/DDBJ databases">
        <title>Deep-cultivation of Planctomycetes and their phenomic and genomic characterization uncovers novel biology.</title>
        <authorList>
            <person name="Wiegand S."/>
            <person name="Jogler M."/>
            <person name="Boedeker C."/>
            <person name="Pinto D."/>
            <person name="Vollmers J."/>
            <person name="Rivas-Marin E."/>
            <person name="Kohn T."/>
            <person name="Peeters S.H."/>
            <person name="Heuer A."/>
            <person name="Rast P."/>
            <person name="Oberbeckmann S."/>
            <person name="Bunk B."/>
            <person name="Jeske O."/>
            <person name="Meyerdierks A."/>
            <person name="Storesund J.E."/>
            <person name="Kallscheuer N."/>
            <person name="Luecker S."/>
            <person name="Lage O.M."/>
            <person name="Pohl T."/>
            <person name="Merkel B.J."/>
            <person name="Hornburger P."/>
            <person name="Mueller R.-W."/>
            <person name="Bruemmer F."/>
            <person name="Labrenz M."/>
            <person name="Spormann A.M."/>
            <person name="Op den Camp H."/>
            <person name="Overmann J."/>
            <person name="Amann R."/>
            <person name="Jetten M.S.M."/>
            <person name="Mascher T."/>
            <person name="Medema M.H."/>
            <person name="Devos D.P."/>
            <person name="Kaster A.-K."/>
            <person name="Ovreas L."/>
            <person name="Rohde M."/>
            <person name="Galperin M.Y."/>
            <person name="Jogler C."/>
        </authorList>
    </citation>
    <scope>NUCLEOTIDE SEQUENCE [LARGE SCALE GENOMIC DNA]</scope>
    <source>
        <strain evidence="1 2">Pla133</strain>
    </source>
</reference>
<dbReference type="PANTHER" id="PTHR43737">
    <property type="entry name" value="BLL7424 PROTEIN"/>
    <property type="match status" value="1"/>
</dbReference>